<evidence type="ECO:0000313" key="3">
    <source>
        <dbReference type="Proteomes" id="UP000003671"/>
    </source>
</evidence>
<gene>
    <name evidence="2" type="ORF">MITSMUL_05271</name>
</gene>
<name>C9KPW3_9FIRM</name>
<dbReference type="Proteomes" id="UP000003671">
    <property type="component" value="Unassembled WGS sequence"/>
</dbReference>
<protein>
    <submittedName>
        <fullName evidence="2">Uncharacterized protein</fullName>
    </submittedName>
</protein>
<dbReference type="HOGENOM" id="CLU_3154925_0_0_9"/>
<proteinExistence type="predicted"/>
<evidence type="ECO:0000256" key="1">
    <source>
        <dbReference type="SAM" id="MobiDB-lite"/>
    </source>
</evidence>
<keyword evidence="3" id="KW-1185">Reference proteome</keyword>
<accession>C9KPW3</accession>
<dbReference type="EMBL" id="ABWK02000020">
    <property type="protein sequence ID" value="EEX68268.1"/>
    <property type="molecule type" value="Genomic_DNA"/>
</dbReference>
<evidence type="ECO:0000313" key="2">
    <source>
        <dbReference type="EMBL" id="EEX68268.1"/>
    </source>
</evidence>
<sequence length="48" mass="5311">MPTTTSQRWLICRIGSLETVRSQESRGGLPYLPHRQLRNDGNNSGAVG</sequence>
<organism evidence="2 3">
    <name type="scientific">Mitsuokella multacida DSM 20544</name>
    <dbReference type="NCBI Taxonomy" id="500635"/>
    <lineage>
        <taxon>Bacteria</taxon>
        <taxon>Bacillati</taxon>
        <taxon>Bacillota</taxon>
        <taxon>Negativicutes</taxon>
        <taxon>Selenomonadales</taxon>
        <taxon>Selenomonadaceae</taxon>
        <taxon>Mitsuokella</taxon>
    </lineage>
</organism>
<reference evidence="2" key="1">
    <citation type="submission" date="2009-09" db="EMBL/GenBank/DDBJ databases">
        <authorList>
            <person name="Weinstock G."/>
            <person name="Sodergren E."/>
            <person name="Clifton S."/>
            <person name="Fulton L."/>
            <person name="Fulton B."/>
            <person name="Courtney L."/>
            <person name="Fronick C."/>
            <person name="Harrison M."/>
            <person name="Strong C."/>
            <person name="Farmer C."/>
            <person name="Delahaunty K."/>
            <person name="Markovic C."/>
            <person name="Hall O."/>
            <person name="Minx P."/>
            <person name="Tomlinson C."/>
            <person name="Mitreva M."/>
            <person name="Nelson J."/>
            <person name="Hou S."/>
            <person name="Wollam A."/>
            <person name="Pepin K.H."/>
            <person name="Johnson M."/>
            <person name="Bhonagiri V."/>
            <person name="Nash W.E."/>
            <person name="Warren W."/>
            <person name="Chinwalla A."/>
            <person name="Mardis E.R."/>
            <person name="Wilson R.K."/>
        </authorList>
    </citation>
    <scope>NUCLEOTIDE SEQUENCE [LARGE SCALE GENOMIC DNA]</scope>
    <source>
        <strain evidence="2">DSM 20544</strain>
    </source>
</reference>
<dbReference type="AlphaFoldDB" id="C9KPW3"/>
<feature type="compositionally biased region" description="Polar residues" evidence="1">
    <location>
        <begin position="39"/>
        <end position="48"/>
    </location>
</feature>
<comment type="caution">
    <text evidence="2">The sequence shown here is derived from an EMBL/GenBank/DDBJ whole genome shotgun (WGS) entry which is preliminary data.</text>
</comment>
<feature type="region of interest" description="Disordered" evidence="1">
    <location>
        <begin position="23"/>
        <end position="48"/>
    </location>
</feature>